<accession>A0ABY9WLA2</accession>
<name>A0ABY9WLA2_9BACT</name>
<sequence length="334" mass="36151">MKRGVVNRATRTCVLTGAVLLPVAAWAGNHNLSYPVVLPEGAGLSLRMGLTAPRLEGRWWYGWMEGQEPVACAPSTCTPPPGVDVWRVYPQEEGGHWQAGVLNGTPGATVGVSEVDWSDGLENTTWSTASTIRVETTLYTALDEPLPAYEMQHLHGQGVREMRGVVASNTEPAIASRTESGDATVITPCARLTIQKLESSASAQRPQPERFHWNAVTGEWNGAAYTLVSSAVWEKGDRGRSSGLAAVVDVSGKALFRYDWELWRAALPMHVSPAGWYRLTFSLDGSAAGGKRCGGYALNTSIAEAEVEVGEQYPSAVDAVWNLSYVDIYVRQKD</sequence>
<dbReference type="RefSeq" id="WP_395816075.1">
    <property type="nucleotide sequence ID" value="NZ_CP043494.1"/>
</dbReference>
<organism evidence="2 3">
    <name type="scientific">Archangium minus</name>
    <dbReference type="NCBI Taxonomy" id="83450"/>
    <lineage>
        <taxon>Bacteria</taxon>
        <taxon>Pseudomonadati</taxon>
        <taxon>Myxococcota</taxon>
        <taxon>Myxococcia</taxon>
        <taxon>Myxococcales</taxon>
        <taxon>Cystobacterineae</taxon>
        <taxon>Archangiaceae</taxon>
        <taxon>Archangium</taxon>
    </lineage>
</organism>
<dbReference type="Proteomes" id="UP001611383">
    <property type="component" value="Chromosome"/>
</dbReference>
<keyword evidence="3" id="KW-1185">Reference proteome</keyword>
<evidence type="ECO:0000256" key="1">
    <source>
        <dbReference type="SAM" id="SignalP"/>
    </source>
</evidence>
<feature type="signal peptide" evidence="1">
    <location>
        <begin position="1"/>
        <end position="27"/>
    </location>
</feature>
<gene>
    <name evidence="2" type="ORF">F0U60_07965</name>
</gene>
<evidence type="ECO:0000313" key="2">
    <source>
        <dbReference type="EMBL" id="WNG44038.1"/>
    </source>
</evidence>
<feature type="chain" id="PRO_5045427187" evidence="1">
    <location>
        <begin position="28"/>
        <end position="334"/>
    </location>
</feature>
<keyword evidence="1" id="KW-0732">Signal</keyword>
<reference evidence="2 3" key="1">
    <citation type="submission" date="2019-08" db="EMBL/GenBank/DDBJ databases">
        <title>Archangium and Cystobacter genomes.</title>
        <authorList>
            <person name="Chen I.-C.K."/>
            <person name="Wielgoss S."/>
        </authorList>
    </citation>
    <scope>NUCLEOTIDE SEQUENCE [LARGE SCALE GENOMIC DNA]</scope>
    <source>
        <strain evidence="2 3">Cbm 6</strain>
    </source>
</reference>
<protein>
    <submittedName>
        <fullName evidence="2">Uncharacterized protein</fullName>
    </submittedName>
</protein>
<evidence type="ECO:0000313" key="3">
    <source>
        <dbReference type="Proteomes" id="UP001611383"/>
    </source>
</evidence>
<proteinExistence type="predicted"/>
<dbReference type="EMBL" id="CP043494">
    <property type="protein sequence ID" value="WNG44038.1"/>
    <property type="molecule type" value="Genomic_DNA"/>
</dbReference>